<gene>
    <name evidence="2" type="ORF">ACFPZ3_19145</name>
</gene>
<keyword evidence="3" id="KW-1185">Reference proteome</keyword>
<feature type="transmembrane region" description="Helical" evidence="1">
    <location>
        <begin position="224"/>
        <end position="244"/>
    </location>
</feature>
<evidence type="ECO:0000313" key="3">
    <source>
        <dbReference type="Proteomes" id="UP001596058"/>
    </source>
</evidence>
<name>A0ABW1CNB7_9ACTN</name>
<comment type="caution">
    <text evidence="2">The sequence shown here is derived from an EMBL/GenBank/DDBJ whole genome shotgun (WGS) entry which is preliminary data.</text>
</comment>
<dbReference type="EMBL" id="JBHSPA010000023">
    <property type="protein sequence ID" value="MFC5825986.1"/>
    <property type="molecule type" value="Genomic_DNA"/>
</dbReference>
<keyword evidence="1" id="KW-0812">Transmembrane</keyword>
<evidence type="ECO:0000256" key="1">
    <source>
        <dbReference type="SAM" id="Phobius"/>
    </source>
</evidence>
<reference evidence="3" key="1">
    <citation type="journal article" date="2019" name="Int. J. Syst. Evol. Microbiol.">
        <title>The Global Catalogue of Microorganisms (GCM) 10K type strain sequencing project: providing services to taxonomists for standard genome sequencing and annotation.</title>
        <authorList>
            <consortium name="The Broad Institute Genomics Platform"/>
            <consortium name="The Broad Institute Genome Sequencing Center for Infectious Disease"/>
            <person name="Wu L."/>
            <person name="Ma J."/>
        </authorList>
    </citation>
    <scope>NUCLEOTIDE SEQUENCE [LARGE SCALE GENOMIC DNA]</scope>
    <source>
        <strain evidence="3">CCUG 53903</strain>
    </source>
</reference>
<feature type="transmembrane region" description="Helical" evidence="1">
    <location>
        <begin position="29"/>
        <end position="49"/>
    </location>
</feature>
<keyword evidence="1" id="KW-1133">Transmembrane helix</keyword>
<protein>
    <submittedName>
        <fullName evidence="2">ABC transporter permease</fullName>
    </submittedName>
</protein>
<feature type="transmembrane region" description="Helical" evidence="1">
    <location>
        <begin position="166"/>
        <end position="188"/>
    </location>
</feature>
<organism evidence="2 3">
    <name type="scientific">Nonomuraea insulae</name>
    <dbReference type="NCBI Taxonomy" id="1616787"/>
    <lineage>
        <taxon>Bacteria</taxon>
        <taxon>Bacillati</taxon>
        <taxon>Actinomycetota</taxon>
        <taxon>Actinomycetes</taxon>
        <taxon>Streptosporangiales</taxon>
        <taxon>Streptosporangiaceae</taxon>
        <taxon>Nonomuraea</taxon>
    </lineage>
</organism>
<sequence>MTTTLSHSIPFRRLLLVEARKLVDTRGGVILTGVLVFVSAALVVGRGVVVGPPKLLTLASTASIGLGYLLPVLAILTVTAEWSHRTALTTFTLEPRRGRVVAAKSLSALAATVLACLFSLLIAVPATAISAAVLGEEPTWQLAPQAFLGWIAVLLIMTAEGLALGLLLLNAPAAIVICLVNTMVWPFVRLFGDLGKTLADWVDLGGNTDVLFSGDWTGDAPARLAVSGLVWVVVPMAAGLARVLRAEVH</sequence>
<dbReference type="RefSeq" id="WP_379515495.1">
    <property type="nucleotide sequence ID" value="NZ_JBHSPA010000023.1"/>
</dbReference>
<proteinExistence type="predicted"/>
<keyword evidence="1" id="KW-0472">Membrane</keyword>
<feature type="transmembrane region" description="Helical" evidence="1">
    <location>
        <begin position="106"/>
        <end position="134"/>
    </location>
</feature>
<accession>A0ABW1CNB7</accession>
<feature type="transmembrane region" description="Helical" evidence="1">
    <location>
        <begin position="140"/>
        <end position="159"/>
    </location>
</feature>
<dbReference type="Proteomes" id="UP001596058">
    <property type="component" value="Unassembled WGS sequence"/>
</dbReference>
<feature type="transmembrane region" description="Helical" evidence="1">
    <location>
        <begin position="55"/>
        <end position="78"/>
    </location>
</feature>
<evidence type="ECO:0000313" key="2">
    <source>
        <dbReference type="EMBL" id="MFC5825986.1"/>
    </source>
</evidence>